<dbReference type="Pfam" id="PF17930">
    <property type="entry name" value="LpxI_N"/>
    <property type="match status" value="1"/>
</dbReference>
<dbReference type="PATRIC" id="fig|1280946.3.peg.457"/>
<dbReference type="Gene3D" id="3.40.140.80">
    <property type="match status" value="1"/>
</dbReference>
<evidence type="ECO:0000313" key="4">
    <source>
        <dbReference type="Proteomes" id="UP000027037"/>
    </source>
</evidence>
<dbReference type="Gene3D" id="3.40.50.20">
    <property type="match status" value="1"/>
</dbReference>
<dbReference type="OrthoDB" id="9789836at2"/>
<keyword evidence="4" id="KW-1185">Reference proteome</keyword>
<dbReference type="PANTHER" id="PTHR39962">
    <property type="entry name" value="BLL4848 PROTEIN"/>
    <property type="match status" value="1"/>
</dbReference>
<evidence type="ECO:0008006" key="5">
    <source>
        <dbReference type="Google" id="ProtNLM"/>
    </source>
</evidence>
<dbReference type="AlphaFoldDB" id="A0A062U8B6"/>
<sequence length="280" mass="28843">MAPLGIIAGLGDLPLAIADNAVASGQGVYVLRVKGFEEPALSKFPGDIIGLGEVGGVLKRLKAAGCKDVVFAGIVNRPNFSDLKLDMKGMALLPKVLSAARQGDDALLRVLVNEFEKQGFNVLGSHEVNGQLLAPAGLIAGNNPSPDDMADIEHAARVVAATGALDIGQGAVVCDGLVLAVEAQEGTDAMLDRCAGLPVTIRGTDTKRRGVLVKRPKPGQELRIDLPTTGVSTVEKVAAAGLAGLAIEAEGALLLNKSAMQEAAERLGVFIYGFPPELGL</sequence>
<name>A0A062U8B6_9PROT</name>
<dbReference type="Proteomes" id="UP000027037">
    <property type="component" value="Unassembled WGS sequence"/>
</dbReference>
<dbReference type="InterPro" id="IPR041255">
    <property type="entry name" value="LpxI_N"/>
</dbReference>
<comment type="caution">
    <text evidence="3">The sequence shown here is derived from an EMBL/GenBank/DDBJ whole genome shotgun (WGS) entry which is preliminary data.</text>
</comment>
<evidence type="ECO:0000259" key="1">
    <source>
        <dbReference type="Pfam" id="PF06230"/>
    </source>
</evidence>
<dbReference type="eggNOG" id="COG3494">
    <property type="taxonomic scope" value="Bacteria"/>
</dbReference>
<proteinExistence type="predicted"/>
<dbReference type="Pfam" id="PF06230">
    <property type="entry name" value="LpxI_C"/>
    <property type="match status" value="1"/>
</dbReference>
<dbReference type="EMBL" id="AWFF01000013">
    <property type="protein sequence ID" value="KCZ56576.1"/>
    <property type="molecule type" value="Genomic_DNA"/>
</dbReference>
<reference evidence="3 4" key="1">
    <citation type="journal article" date="2014" name="Antonie Van Leeuwenhoek">
        <title>Hyphomonas beringensis sp. nov. and Hyphomonas chukchiensis sp. nov., isolated from surface seawater of the Bering Sea and Chukchi Sea.</title>
        <authorList>
            <person name="Li C."/>
            <person name="Lai Q."/>
            <person name="Li G."/>
            <person name="Dong C."/>
            <person name="Wang J."/>
            <person name="Liao Y."/>
            <person name="Shao Z."/>
        </authorList>
    </citation>
    <scope>NUCLEOTIDE SEQUENCE [LARGE SCALE GENOMIC DNA]</scope>
    <source>
        <strain evidence="3 4">25B14_1</strain>
    </source>
</reference>
<gene>
    <name evidence="3" type="ORF">HY29_08320</name>
</gene>
<dbReference type="InterPro" id="IPR010415">
    <property type="entry name" value="LpxI_C"/>
</dbReference>
<dbReference type="InterPro" id="IPR053174">
    <property type="entry name" value="LpxI"/>
</dbReference>
<dbReference type="RefSeq" id="WP_034791419.1">
    <property type="nucleotide sequence ID" value="NZ_AWFF01000013.1"/>
</dbReference>
<feature type="domain" description="LpxI N-terminal" evidence="2">
    <location>
        <begin position="4"/>
        <end position="129"/>
    </location>
</feature>
<dbReference type="InterPro" id="IPR043167">
    <property type="entry name" value="LpxI_C_sf"/>
</dbReference>
<feature type="domain" description="LpxI C-terminal" evidence="1">
    <location>
        <begin position="135"/>
        <end position="272"/>
    </location>
</feature>
<protein>
    <recommendedName>
        <fullName evidence="5">UDP-2,3-diacylglucosamine pyrophosphatase</fullName>
    </recommendedName>
</protein>
<dbReference type="STRING" id="1280946.HY29_08320"/>
<dbReference type="PANTHER" id="PTHR39962:SF1">
    <property type="entry name" value="LPXI FAMILY PROTEIN"/>
    <property type="match status" value="1"/>
</dbReference>
<evidence type="ECO:0000259" key="2">
    <source>
        <dbReference type="Pfam" id="PF17930"/>
    </source>
</evidence>
<organism evidence="3 4">
    <name type="scientific">Hyphomonas beringensis</name>
    <dbReference type="NCBI Taxonomy" id="1280946"/>
    <lineage>
        <taxon>Bacteria</taxon>
        <taxon>Pseudomonadati</taxon>
        <taxon>Pseudomonadota</taxon>
        <taxon>Alphaproteobacteria</taxon>
        <taxon>Hyphomonadales</taxon>
        <taxon>Hyphomonadaceae</taxon>
        <taxon>Hyphomonas</taxon>
    </lineage>
</organism>
<evidence type="ECO:0000313" key="3">
    <source>
        <dbReference type="EMBL" id="KCZ56576.1"/>
    </source>
</evidence>
<accession>A0A062U8B6</accession>